<dbReference type="EMBL" id="GGMS01003918">
    <property type="protein sequence ID" value="MBY73121.1"/>
    <property type="molecule type" value="Transcribed_RNA"/>
</dbReference>
<name>A0A2S2Q696_9HEMI</name>
<evidence type="ECO:0000313" key="1">
    <source>
        <dbReference type="EMBL" id="MBY73121.1"/>
    </source>
</evidence>
<dbReference type="OrthoDB" id="6582884at2759"/>
<dbReference type="AlphaFoldDB" id="A0A2S2Q696"/>
<reference evidence="1" key="1">
    <citation type="submission" date="2018-04" db="EMBL/GenBank/DDBJ databases">
        <title>Transcriptome assembly of Sipha flava.</title>
        <authorList>
            <person name="Scully E.D."/>
            <person name="Geib S.M."/>
            <person name="Palmer N.A."/>
            <person name="Koch K."/>
            <person name="Bradshaw J."/>
            <person name="Heng-Moss T."/>
            <person name="Sarath G."/>
        </authorList>
    </citation>
    <scope>NUCLEOTIDE SEQUENCE</scope>
</reference>
<protein>
    <submittedName>
        <fullName evidence="1">Uncharacterized protein</fullName>
    </submittedName>
</protein>
<sequence length="126" mass="13940">MITAGPLFPTSKSINVCEILITLQADIASSIQFSERGRKMCSEACEQYQKKVITNGSVDVSLLQGYCDYSNDGDKIEQTDLKTTCICAYRVGCNNKSSMLLYTFQANDKGHLKVSMSEPNKLKPII</sequence>
<gene>
    <name evidence="1" type="ORF">g.364</name>
</gene>
<organism evidence="1">
    <name type="scientific">Sipha flava</name>
    <name type="common">yellow sugarcane aphid</name>
    <dbReference type="NCBI Taxonomy" id="143950"/>
    <lineage>
        <taxon>Eukaryota</taxon>
        <taxon>Metazoa</taxon>
        <taxon>Ecdysozoa</taxon>
        <taxon>Arthropoda</taxon>
        <taxon>Hexapoda</taxon>
        <taxon>Insecta</taxon>
        <taxon>Pterygota</taxon>
        <taxon>Neoptera</taxon>
        <taxon>Paraneoptera</taxon>
        <taxon>Hemiptera</taxon>
        <taxon>Sternorrhyncha</taxon>
        <taxon>Aphidomorpha</taxon>
        <taxon>Aphidoidea</taxon>
        <taxon>Aphididae</taxon>
        <taxon>Sipha</taxon>
    </lineage>
</organism>
<proteinExistence type="predicted"/>
<accession>A0A2S2Q696</accession>